<accession>A0ABR4TAB9</accession>
<sequence length="62" mass="6510">MRGTATVSAVDMGSVVREGLGRTQDPAVPTDMLDPAAAARTRHAVRPRSFGRAASRPDSSNM</sequence>
<comment type="caution">
    <text evidence="2">The sequence shown here is derived from an EMBL/GenBank/DDBJ whole genome shotgun (WGS) entry which is preliminary data.</text>
</comment>
<name>A0ABR4TAB9_9ACTN</name>
<proteinExistence type="predicted"/>
<feature type="region of interest" description="Disordered" evidence="1">
    <location>
        <begin position="36"/>
        <end position="62"/>
    </location>
</feature>
<dbReference type="Proteomes" id="UP000027632">
    <property type="component" value="Unassembled WGS sequence"/>
</dbReference>
<evidence type="ECO:0000256" key="1">
    <source>
        <dbReference type="SAM" id="MobiDB-lite"/>
    </source>
</evidence>
<dbReference type="EMBL" id="JJMG01000001">
    <property type="protein sequence ID" value="KEG44394.1"/>
    <property type="molecule type" value="Genomic_DNA"/>
</dbReference>
<keyword evidence="3" id="KW-1185">Reference proteome</keyword>
<organism evidence="2 3">
    <name type="scientific">Streptomyces griseorubens</name>
    <dbReference type="NCBI Taxonomy" id="66897"/>
    <lineage>
        <taxon>Bacteria</taxon>
        <taxon>Bacillati</taxon>
        <taxon>Actinomycetota</taxon>
        <taxon>Actinomycetes</taxon>
        <taxon>Kitasatosporales</taxon>
        <taxon>Streptomycetaceae</taxon>
        <taxon>Streptomyces</taxon>
        <taxon>Streptomyces althioticus group</taxon>
    </lineage>
</organism>
<gene>
    <name evidence="2" type="ORF">DJ64_00240</name>
</gene>
<evidence type="ECO:0000313" key="3">
    <source>
        <dbReference type="Proteomes" id="UP000027632"/>
    </source>
</evidence>
<protein>
    <submittedName>
        <fullName evidence="2">Uncharacterized protein</fullName>
    </submittedName>
</protein>
<reference evidence="2 3" key="1">
    <citation type="submission" date="2014-04" db="EMBL/GenBank/DDBJ databases">
        <title>Draft genome sequence of the novel Streptomyces griseorubens JSD-1 playing a role in carbon and nitrogen cycle.</title>
        <authorList>
            <consortium name="Shanghai Jiao Tong University"/>
            <person name="Feng H."/>
            <person name="Sun Y."/>
            <person name="Zhi Y."/>
            <person name="Mao L."/>
            <person name="Luo Y."/>
            <person name="Wei X."/>
            <person name="Zhou P."/>
        </authorList>
    </citation>
    <scope>NUCLEOTIDE SEQUENCE [LARGE SCALE GENOMIC DNA]</scope>
    <source>
        <strain evidence="2 3">JSD-1</strain>
    </source>
</reference>
<evidence type="ECO:0000313" key="2">
    <source>
        <dbReference type="EMBL" id="KEG44394.1"/>
    </source>
</evidence>